<keyword evidence="14" id="KW-0449">Lipoprotein</keyword>
<evidence type="ECO:0000256" key="4">
    <source>
        <dbReference type="ARBA" id="ARBA00022452"/>
    </source>
</evidence>
<organism evidence="17 18">
    <name type="scientific">Rhodosalinus sediminis</name>
    <dbReference type="NCBI Taxonomy" id="1940533"/>
    <lineage>
        <taxon>Bacteria</taxon>
        <taxon>Pseudomonadati</taxon>
        <taxon>Pseudomonadota</taxon>
        <taxon>Alphaproteobacteria</taxon>
        <taxon>Rhodobacterales</taxon>
        <taxon>Paracoccaceae</taxon>
        <taxon>Rhodosalinus</taxon>
    </lineage>
</organism>
<keyword evidence="13" id="KW-0998">Cell outer membrane</keyword>
<dbReference type="Gene3D" id="3.30.1950.10">
    <property type="entry name" value="wza like domain"/>
    <property type="match status" value="1"/>
</dbReference>
<keyword evidence="9" id="KW-0406">Ion transport</keyword>
<evidence type="ECO:0000256" key="12">
    <source>
        <dbReference type="ARBA" id="ARBA00023139"/>
    </source>
</evidence>
<keyword evidence="4" id="KW-1134">Transmembrane beta strand</keyword>
<evidence type="ECO:0000256" key="9">
    <source>
        <dbReference type="ARBA" id="ARBA00023065"/>
    </source>
</evidence>
<comment type="subcellular location">
    <subcellularLocation>
        <location evidence="1">Cell outer membrane</location>
        <topology evidence="1">Multi-pass membrane protein</topology>
    </subcellularLocation>
</comment>
<dbReference type="GO" id="GO:0015288">
    <property type="term" value="F:porin activity"/>
    <property type="evidence" value="ECO:0007669"/>
    <property type="project" value="UniProtKB-KW"/>
</dbReference>
<dbReference type="InterPro" id="IPR049712">
    <property type="entry name" value="Poly_export"/>
</dbReference>
<dbReference type="EMBL" id="QOHR01000029">
    <property type="protein sequence ID" value="REC54491.1"/>
    <property type="molecule type" value="Genomic_DNA"/>
</dbReference>
<evidence type="ECO:0000256" key="8">
    <source>
        <dbReference type="ARBA" id="ARBA00023047"/>
    </source>
</evidence>
<dbReference type="GO" id="GO:0046930">
    <property type="term" value="C:pore complex"/>
    <property type="evidence" value="ECO:0007669"/>
    <property type="project" value="UniProtKB-KW"/>
</dbReference>
<evidence type="ECO:0000256" key="11">
    <source>
        <dbReference type="ARBA" id="ARBA00023136"/>
    </source>
</evidence>
<dbReference type="InterPro" id="IPR003715">
    <property type="entry name" value="Poly_export_N"/>
</dbReference>
<accession>A0A3D9BMB8</accession>
<evidence type="ECO:0000256" key="1">
    <source>
        <dbReference type="ARBA" id="ARBA00004571"/>
    </source>
</evidence>
<keyword evidence="8" id="KW-0625">Polysaccharide transport</keyword>
<evidence type="ECO:0000256" key="13">
    <source>
        <dbReference type="ARBA" id="ARBA00023237"/>
    </source>
</evidence>
<dbReference type="InterPro" id="IPR054765">
    <property type="entry name" value="SLBB_dom"/>
</dbReference>
<protein>
    <submittedName>
        <fullName evidence="17">Sugar transporter</fullName>
    </submittedName>
</protein>
<dbReference type="Gene3D" id="3.10.560.10">
    <property type="entry name" value="Outer membrane lipoprotein wza domain like"/>
    <property type="match status" value="2"/>
</dbReference>
<evidence type="ECO:0000313" key="17">
    <source>
        <dbReference type="EMBL" id="REC54491.1"/>
    </source>
</evidence>
<evidence type="ECO:0000256" key="5">
    <source>
        <dbReference type="ARBA" id="ARBA00022597"/>
    </source>
</evidence>
<keyword evidence="18" id="KW-1185">Reference proteome</keyword>
<sequence>MTFSSQSVMMANRAPYTPQSLPEAFYQTATNEGRMRQAAALPEAPVVPDETFREPVMRPPPPVEPEPYRIGVGDRVLLATESAGTTVEELSGLLAAQTQRQGFTVRDDGTISIPDIGQARLAGLTLEEAENELFDVLIANELSPAVALEIAEFNAHKVVVGGAVGSPTVVPITLQPLTLGLAVAAAGGLDVPEPRFATIRIFRNGTLYQIPVDTFEDDADLQNLILRSGDAIFVDLTYDLDKALSYFQQQIDIISLERESRRQAFSELQAEIGFRQAALNERRSNFRTRLELGAEPRDYVYLSGEVASQSRVPLPFDQRASLADVLFESGGFDVTTGNPAHIYVLRPSPDPAEFGAVTAWHLDATNPAAFTLAGRFEMRPDDVVFIEAQPITRWNRTLRQFFPVLINTAQSAVTE</sequence>
<dbReference type="PANTHER" id="PTHR33619">
    <property type="entry name" value="POLYSACCHARIDE EXPORT PROTEIN GFCE-RELATED"/>
    <property type="match status" value="1"/>
</dbReference>
<evidence type="ECO:0000256" key="10">
    <source>
        <dbReference type="ARBA" id="ARBA00023114"/>
    </source>
</evidence>
<name>A0A3D9BMB8_9RHOB</name>
<dbReference type="GO" id="GO:0006811">
    <property type="term" value="P:monoatomic ion transport"/>
    <property type="evidence" value="ECO:0007669"/>
    <property type="project" value="UniProtKB-KW"/>
</dbReference>
<feature type="domain" description="Polysaccharide export protein N-terminal" evidence="15">
    <location>
        <begin position="64"/>
        <end position="148"/>
    </location>
</feature>
<keyword evidence="5 17" id="KW-0762">Sugar transport</keyword>
<evidence type="ECO:0000256" key="7">
    <source>
        <dbReference type="ARBA" id="ARBA00022729"/>
    </source>
</evidence>
<dbReference type="GO" id="GO:0015159">
    <property type="term" value="F:polysaccharide transmembrane transporter activity"/>
    <property type="evidence" value="ECO:0007669"/>
    <property type="project" value="InterPro"/>
</dbReference>
<dbReference type="PANTHER" id="PTHR33619:SF3">
    <property type="entry name" value="POLYSACCHARIDE EXPORT PROTEIN GFCE-RELATED"/>
    <property type="match status" value="1"/>
</dbReference>
<evidence type="ECO:0000259" key="15">
    <source>
        <dbReference type="Pfam" id="PF02563"/>
    </source>
</evidence>
<evidence type="ECO:0000313" key="18">
    <source>
        <dbReference type="Proteomes" id="UP000257131"/>
    </source>
</evidence>
<keyword evidence="3" id="KW-0813">Transport</keyword>
<comment type="caution">
    <text evidence="17">The sequence shown here is derived from an EMBL/GenBank/DDBJ whole genome shotgun (WGS) entry which is preliminary data.</text>
</comment>
<evidence type="ECO:0000256" key="3">
    <source>
        <dbReference type="ARBA" id="ARBA00022448"/>
    </source>
</evidence>
<keyword evidence="12" id="KW-0564">Palmitate</keyword>
<keyword evidence="11" id="KW-0472">Membrane</keyword>
<keyword evidence="7" id="KW-0732">Signal</keyword>
<gene>
    <name evidence="17" type="ORF">DRV84_13685</name>
</gene>
<dbReference type="OrthoDB" id="9808421at2"/>
<proteinExistence type="inferred from homology"/>
<feature type="domain" description="SLBB" evidence="16">
    <location>
        <begin position="157"/>
        <end position="234"/>
    </location>
</feature>
<evidence type="ECO:0000259" key="16">
    <source>
        <dbReference type="Pfam" id="PF22461"/>
    </source>
</evidence>
<dbReference type="GO" id="GO:0009279">
    <property type="term" value="C:cell outer membrane"/>
    <property type="evidence" value="ECO:0007669"/>
    <property type="project" value="UniProtKB-SubCell"/>
</dbReference>
<dbReference type="Pfam" id="PF02563">
    <property type="entry name" value="Poly_export"/>
    <property type="match status" value="1"/>
</dbReference>
<dbReference type="Pfam" id="PF22461">
    <property type="entry name" value="SLBB_2"/>
    <property type="match status" value="1"/>
</dbReference>
<dbReference type="Proteomes" id="UP000257131">
    <property type="component" value="Unassembled WGS sequence"/>
</dbReference>
<evidence type="ECO:0000256" key="6">
    <source>
        <dbReference type="ARBA" id="ARBA00022692"/>
    </source>
</evidence>
<comment type="similarity">
    <text evidence="2">Belongs to the BexD/CtrA/VexA family.</text>
</comment>
<reference evidence="17 18" key="1">
    <citation type="journal article" date="2017" name="Int. J. Syst. Evol. Microbiol.">
        <title>Rhodosalinus sediminis gen. nov., sp. nov., isolated from marine saltern.</title>
        <authorList>
            <person name="Guo L.Y."/>
            <person name="Ling S.K."/>
            <person name="Li C.M."/>
            <person name="Chen G.J."/>
            <person name="Du Z.J."/>
        </authorList>
    </citation>
    <scope>NUCLEOTIDE SEQUENCE [LARGE SCALE GENOMIC DNA]</scope>
    <source>
        <strain evidence="17 18">WDN1C137</strain>
    </source>
</reference>
<evidence type="ECO:0000256" key="2">
    <source>
        <dbReference type="ARBA" id="ARBA00009450"/>
    </source>
</evidence>
<dbReference type="AlphaFoldDB" id="A0A3D9BMB8"/>
<evidence type="ECO:0000256" key="14">
    <source>
        <dbReference type="ARBA" id="ARBA00023288"/>
    </source>
</evidence>
<keyword evidence="10" id="KW-0626">Porin</keyword>
<keyword evidence="6" id="KW-0812">Transmembrane</keyword>